<feature type="domain" description="SLH" evidence="7">
    <location>
        <begin position="85"/>
        <end position="148"/>
    </location>
</feature>
<feature type="signal peptide" evidence="6">
    <location>
        <begin position="1"/>
        <end position="27"/>
    </location>
</feature>
<evidence type="ECO:0000256" key="2">
    <source>
        <dbReference type="ARBA" id="ARBA00022670"/>
    </source>
</evidence>
<evidence type="ECO:0000259" key="8">
    <source>
        <dbReference type="PROSITE" id="PS51935"/>
    </source>
</evidence>
<dbReference type="PANTHER" id="PTHR47053">
    <property type="entry name" value="MUREIN DD-ENDOPEPTIDASE MEPH-RELATED"/>
    <property type="match status" value="1"/>
</dbReference>
<proteinExistence type="inferred from homology"/>
<keyword evidence="6" id="KW-0732">Signal</keyword>
<dbReference type="OrthoDB" id="9808890at2"/>
<name>A0A1B1YBW6_THEST</name>
<evidence type="ECO:0000313" key="10">
    <source>
        <dbReference type="Proteomes" id="UP000092971"/>
    </source>
</evidence>
<dbReference type="PROSITE" id="PS51272">
    <property type="entry name" value="SLH"/>
    <property type="match status" value="2"/>
</dbReference>
<dbReference type="PROSITE" id="PS51935">
    <property type="entry name" value="NLPC_P60"/>
    <property type="match status" value="1"/>
</dbReference>
<protein>
    <recommendedName>
        <fullName evidence="11">Glycoside hydrolase</fullName>
    </recommendedName>
</protein>
<evidence type="ECO:0008006" key="11">
    <source>
        <dbReference type="Google" id="ProtNLM"/>
    </source>
</evidence>
<keyword evidence="3" id="KW-0677">Repeat</keyword>
<organism evidence="9 10">
    <name type="scientific">Thermoclostridium stercorarium subsp. thermolacticum DSM 2910</name>
    <dbReference type="NCBI Taxonomy" id="1121336"/>
    <lineage>
        <taxon>Bacteria</taxon>
        <taxon>Bacillati</taxon>
        <taxon>Bacillota</taxon>
        <taxon>Clostridia</taxon>
        <taxon>Eubacteriales</taxon>
        <taxon>Oscillospiraceae</taxon>
        <taxon>Thermoclostridium</taxon>
    </lineage>
</organism>
<accession>A0A1B1YBW6</accession>
<evidence type="ECO:0000259" key="7">
    <source>
        <dbReference type="PROSITE" id="PS51272"/>
    </source>
</evidence>
<evidence type="ECO:0000256" key="5">
    <source>
        <dbReference type="ARBA" id="ARBA00022807"/>
    </source>
</evidence>
<comment type="similarity">
    <text evidence="1">Belongs to the peptidase C40 family.</text>
</comment>
<dbReference type="SUPFAM" id="SSF54001">
    <property type="entry name" value="Cysteine proteinases"/>
    <property type="match status" value="1"/>
</dbReference>
<evidence type="ECO:0000256" key="4">
    <source>
        <dbReference type="ARBA" id="ARBA00022801"/>
    </source>
</evidence>
<dbReference type="Gene3D" id="3.90.1720.10">
    <property type="entry name" value="endopeptidase domain like (from Nostoc punctiforme)"/>
    <property type="match status" value="1"/>
</dbReference>
<dbReference type="GO" id="GO:0006508">
    <property type="term" value="P:proteolysis"/>
    <property type="evidence" value="ECO:0007669"/>
    <property type="project" value="UniProtKB-KW"/>
</dbReference>
<evidence type="ECO:0000256" key="6">
    <source>
        <dbReference type="SAM" id="SignalP"/>
    </source>
</evidence>
<evidence type="ECO:0000256" key="1">
    <source>
        <dbReference type="ARBA" id="ARBA00007074"/>
    </source>
</evidence>
<gene>
    <name evidence="9" type="ORF">CSTERTH_03965</name>
</gene>
<feature type="chain" id="PRO_5008532701" description="Glycoside hydrolase" evidence="6">
    <location>
        <begin position="28"/>
        <end position="349"/>
    </location>
</feature>
<dbReference type="InterPro" id="IPR000064">
    <property type="entry name" value="NLP_P60_dom"/>
</dbReference>
<keyword evidence="4" id="KW-0378">Hydrolase</keyword>
<dbReference type="RefSeq" id="WP_015358530.1">
    <property type="nucleotide sequence ID" value="NZ_CP014672.1"/>
</dbReference>
<reference evidence="9 10" key="1">
    <citation type="submission" date="2016-02" db="EMBL/GenBank/DDBJ databases">
        <title>Comparison of Clostridium stercorarium subspecies using comparative genomics and transcriptomics.</title>
        <authorList>
            <person name="Schellenberg J."/>
            <person name="Thallinger G."/>
            <person name="Levin D.B."/>
            <person name="Zhang X."/>
            <person name="Alvare G."/>
            <person name="Fristensky B."/>
            <person name="Sparling R."/>
        </authorList>
    </citation>
    <scope>NUCLEOTIDE SEQUENCE [LARGE SCALE GENOMIC DNA]</scope>
    <source>
        <strain evidence="9 10">DSM 2910</strain>
    </source>
</reference>
<dbReference type="Proteomes" id="UP000092971">
    <property type="component" value="Chromosome"/>
</dbReference>
<sequence length="349" mass="38714">MVKKNRKPFIFSTILSLSILAGVSSFAQQNIDLTSANDWAKAEIAKANEYNLLSGGMTDNFTRNITREEFCELAVRLYKSLSGKALPEVNSNPFSDTGNESVIIANKLGIVYGVGNNKFAPDNMATREEIAVMLYRTLKAAKPETVFSANMEYLFSDQDEISDWALKEVLSLTKAGIINGVGNGRFIPKRYISREEAIALVKRMYEKFDGQYVEIFELTSRGNSRNGLIEQLKTLIPQEMGKPYQWGATGPDSYDCSGLVYTLYGKIGVSLPRVSRDQAKAGVYVSKDSLQYGDLVFFAADGKNVNHVGIYVGNGEFVHAPFTGSVVKVSSLTTGYYSRTYYTARRVIR</sequence>
<feature type="domain" description="SLH" evidence="7">
    <location>
        <begin position="152"/>
        <end position="215"/>
    </location>
</feature>
<dbReference type="AlphaFoldDB" id="A0A1B1YBW6"/>
<evidence type="ECO:0000313" key="9">
    <source>
        <dbReference type="EMBL" id="ANW98248.1"/>
    </source>
</evidence>
<dbReference type="Pfam" id="PF00877">
    <property type="entry name" value="NLPC_P60"/>
    <property type="match status" value="1"/>
</dbReference>
<dbReference type="PANTHER" id="PTHR47053:SF1">
    <property type="entry name" value="MUREIN DD-ENDOPEPTIDASE MEPH-RELATED"/>
    <property type="match status" value="1"/>
</dbReference>
<dbReference type="EMBL" id="CP014672">
    <property type="protein sequence ID" value="ANW98248.1"/>
    <property type="molecule type" value="Genomic_DNA"/>
</dbReference>
<keyword evidence="5" id="KW-0788">Thiol protease</keyword>
<keyword evidence="2" id="KW-0645">Protease</keyword>
<dbReference type="InterPro" id="IPR051202">
    <property type="entry name" value="Peptidase_C40"/>
</dbReference>
<dbReference type="InterPro" id="IPR001119">
    <property type="entry name" value="SLH_dom"/>
</dbReference>
<dbReference type="InterPro" id="IPR038765">
    <property type="entry name" value="Papain-like_cys_pep_sf"/>
</dbReference>
<evidence type="ECO:0000256" key="3">
    <source>
        <dbReference type="ARBA" id="ARBA00022737"/>
    </source>
</evidence>
<feature type="domain" description="NlpC/P60" evidence="8">
    <location>
        <begin position="222"/>
        <end position="348"/>
    </location>
</feature>
<dbReference type="GO" id="GO:0008234">
    <property type="term" value="F:cysteine-type peptidase activity"/>
    <property type="evidence" value="ECO:0007669"/>
    <property type="project" value="UniProtKB-KW"/>
</dbReference>
<dbReference type="Pfam" id="PF00395">
    <property type="entry name" value="SLH"/>
    <property type="match status" value="2"/>
</dbReference>